<dbReference type="EMBL" id="MVHT01000020">
    <property type="protein sequence ID" value="ORB07188.1"/>
    <property type="molecule type" value="Genomic_DNA"/>
</dbReference>
<protein>
    <submittedName>
        <fullName evidence="3">N-acetylmuramoyl-L-alanine amidase</fullName>
    </submittedName>
</protein>
<dbReference type="AlphaFoldDB" id="A0A1T3W3W6"/>
<dbReference type="PANTHER" id="PTHR11022">
    <property type="entry name" value="PEPTIDOGLYCAN RECOGNITION PROTEIN"/>
    <property type="match status" value="1"/>
</dbReference>
<dbReference type="Gene3D" id="3.40.80.10">
    <property type="entry name" value="Peptidoglycan recognition protein-like"/>
    <property type="match status" value="1"/>
</dbReference>
<evidence type="ECO:0000313" key="3">
    <source>
        <dbReference type="EMBL" id="ORB07188.1"/>
    </source>
</evidence>
<dbReference type="GO" id="GO:0008270">
    <property type="term" value="F:zinc ion binding"/>
    <property type="evidence" value="ECO:0007669"/>
    <property type="project" value="InterPro"/>
</dbReference>
<proteinExistence type="inferred from homology"/>
<keyword evidence="4" id="KW-1185">Reference proteome</keyword>
<gene>
    <name evidence="3" type="ORF">BST27_09730</name>
</gene>
<dbReference type="Pfam" id="PF01510">
    <property type="entry name" value="Amidase_2"/>
    <property type="match status" value="1"/>
</dbReference>
<dbReference type="InterPro" id="IPR002502">
    <property type="entry name" value="Amidase_domain"/>
</dbReference>
<evidence type="ECO:0000259" key="2">
    <source>
        <dbReference type="SMART" id="SM00701"/>
    </source>
</evidence>
<dbReference type="SMART" id="SM00701">
    <property type="entry name" value="PGRP"/>
    <property type="match status" value="1"/>
</dbReference>
<dbReference type="GO" id="GO:0009253">
    <property type="term" value="P:peptidoglycan catabolic process"/>
    <property type="evidence" value="ECO:0007669"/>
    <property type="project" value="InterPro"/>
</dbReference>
<dbReference type="InterPro" id="IPR006619">
    <property type="entry name" value="PGRP_domain_met/bac"/>
</dbReference>
<sequence length="167" mass="18167">MTVHHSAVVLGANSNAPNRFRQDQRYHQDQLGWIDIAYHIGIDRDGHIYQLRDPNIAGDTATEYDTTGHFLVFCEGDFDKETVTDAQLYSTALVCAWAAQTYHISTSTLRGHRDFAQTSCPGANLYAHISSGDLKERADKLLAGGVNLQPFCGPEAAATVAAIEAGS</sequence>
<dbReference type="SUPFAM" id="SSF55846">
    <property type="entry name" value="N-acetylmuramoyl-L-alanine amidase-like"/>
    <property type="match status" value="1"/>
</dbReference>
<dbReference type="InterPro" id="IPR036505">
    <property type="entry name" value="Amidase/PGRP_sf"/>
</dbReference>
<feature type="domain" description="Peptidoglycan recognition protein family" evidence="2">
    <location>
        <begin position="1"/>
        <end position="116"/>
    </location>
</feature>
<dbReference type="Proteomes" id="UP000192739">
    <property type="component" value="Unassembled WGS sequence"/>
</dbReference>
<reference evidence="3 4" key="1">
    <citation type="submission" date="2017-02" db="EMBL/GenBank/DDBJ databases">
        <title>The new phylogeny of genus Mycobacterium.</title>
        <authorList>
            <person name="Tortoli E."/>
            <person name="Trovato A."/>
            <person name="Cirillo D.M."/>
        </authorList>
    </citation>
    <scope>NUCLEOTIDE SEQUENCE [LARGE SCALE GENOMIC DNA]</scope>
    <source>
        <strain evidence="3 4">DSM 44049</strain>
    </source>
</reference>
<dbReference type="InterPro" id="IPR015510">
    <property type="entry name" value="PGRP"/>
</dbReference>
<comment type="similarity">
    <text evidence="1">Belongs to the N-acetylmuramoyl-L-alanine amidase 2 family.</text>
</comment>
<dbReference type="GO" id="GO:0008745">
    <property type="term" value="F:N-acetylmuramoyl-L-alanine amidase activity"/>
    <property type="evidence" value="ECO:0007669"/>
    <property type="project" value="InterPro"/>
</dbReference>
<name>A0A1T3W3W6_MYCIE</name>
<accession>A0A1T3W3W6</accession>
<dbReference type="PANTHER" id="PTHR11022:SF41">
    <property type="entry name" value="PEPTIDOGLYCAN-RECOGNITION PROTEIN LC-RELATED"/>
    <property type="match status" value="1"/>
</dbReference>
<organism evidence="3 4">
    <name type="scientific">Mycobacterium intermedium</name>
    <dbReference type="NCBI Taxonomy" id="28445"/>
    <lineage>
        <taxon>Bacteria</taxon>
        <taxon>Bacillati</taxon>
        <taxon>Actinomycetota</taxon>
        <taxon>Actinomycetes</taxon>
        <taxon>Mycobacteriales</taxon>
        <taxon>Mycobacteriaceae</taxon>
        <taxon>Mycobacterium</taxon>
        <taxon>Mycobacterium simiae complex</taxon>
    </lineage>
</organism>
<comment type="caution">
    <text evidence="3">The sequence shown here is derived from an EMBL/GenBank/DDBJ whole genome shotgun (WGS) entry which is preliminary data.</text>
</comment>
<dbReference type="CDD" id="cd06583">
    <property type="entry name" value="PGRP"/>
    <property type="match status" value="1"/>
</dbReference>
<evidence type="ECO:0000313" key="4">
    <source>
        <dbReference type="Proteomes" id="UP000192739"/>
    </source>
</evidence>
<evidence type="ECO:0000256" key="1">
    <source>
        <dbReference type="ARBA" id="ARBA00007553"/>
    </source>
</evidence>